<evidence type="ECO:0000256" key="1">
    <source>
        <dbReference type="ARBA" id="ARBA00022771"/>
    </source>
</evidence>
<dbReference type="SUPFAM" id="SSF50978">
    <property type="entry name" value="WD40 repeat-like"/>
    <property type="match status" value="1"/>
</dbReference>
<dbReference type="InterPro" id="IPR015943">
    <property type="entry name" value="WD40/YVTN_repeat-like_dom_sf"/>
</dbReference>
<name>A0A921YJN5_MANSE</name>
<keyword evidence="6" id="KW-1185">Reference proteome</keyword>
<dbReference type="InterPro" id="IPR056499">
    <property type="entry name" value="Beta-prop_HPS5-like"/>
</dbReference>
<dbReference type="GO" id="GO:0008270">
    <property type="term" value="F:zinc ion binding"/>
    <property type="evidence" value="ECO:0007669"/>
    <property type="project" value="UniProtKB-KW"/>
</dbReference>
<evidence type="ECO:0000259" key="4">
    <source>
        <dbReference type="PROSITE" id="PS50089"/>
    </source>
</evidence>
<dbReference type="Pfam" id="PF23757">
    <property type="entry name" value="TPR_HPS5_insect"/>
    <property type="match status" value="1"/>
</dbReference>
<comment type="caution">
    <text evidence="5">The sequence shown here is derived from an EMBL/GenBank/DDBJ whole genome shotgun (WGS) entry which is preliminary data.</text>
</comment>
<keyword evidence="1 3" id="KW-0863">Zinc-finger</keyword>
<proteinExistence type="predicted"/>
<dbReference type="Gene3D" id="2.130.10.10">
    <property type="entry name" value="YVTN repeat-like/Quinoprotein amine dehydrogenase"/>
    <property type="match status" value="1"/>
</dbReference>
<dbReference type="InterPro" id="IPR001841">
    <property type="entry name" value="Znf_RING"/>
</dbReference>
<dbReference type="Pfam" id="PF23756">
    <property type="entry name" value="Beta-prop_HPS5"/>
    <property type="match status" value="1"/>
</dbReference>
<accession>A0A921YJN5</accession>
<dbReference type="AlphaFoldDB" id="A0A921YJN5"/>
<gene>
    <name evidence="5" type="ORF">O3G_MSEX001183</name>
</gene>
<dbReference type="Proteomes" id="UP000791440">
    <property type="component" value="Unassembled WGS sequence"/>
</dbReference>
<reference evidence="5" key="2">
    <citation type="submission" date="2020-12" db="EMBL/GenBank/DDBJ databases">
        <authorList>
            <person name="Kanost M."/>
        </authorList>
    </citation>
    <scope>NUCLEOTIDE SEQUENCE</scope>
</reference>
<dbReference type="GO" id="GO:0048066">
    <property type="term" value="P:developmental pigmentation"/>
    <property type="evidence" value="ECO:0007669"/>
    <property type="project" value="TreeGrafter"/>
</dbReference>
<dbReference type="InterPro" id="IPR036322">
    <property type="entry name" value="WD40_repeat_dom_sf"/>
</dbReference>
<evidence type="ECO:0000256" key="3">
    <source>
        <dbReference type="PROSITE-ProRule" id="PRU00175"/>
    </source>
</evidence>
<feature type="domain" description="RING-type" evidence="4">
    <location>
        <begin position="949"/>
        <end position="992"/>
    </location>
</feature>
<protein>
    <recommendedName>
        <fullName evidence="4">RING-type domain-containing protein</fullName>
    </recommendedName>
</protein>
<dbReference type="EMBL" id="JH668279">
    <property type="protein sequence ID" value="KAG6440385.1"/>
    <property type="molecule type" value="Genomic_DNA"/>
</dbReference>
<evidence type="ECO:0000256" key="2">
    <source>
        <dbReference type="ARBA" id="ARBA00022833"/>
    </source>
</evidence>
<evidence type="ECO:0000313" key="5">
    <source>
        <dbReference type="EMBL" id="KAG6440385.1"/>
    </source>
</evidence>
<reference evidence="5" key="1">
    <citation type="journal article" date="2016" name="Insect Biochem. Mol. Biol.">
        <title>Multifaceted biological insights from a draft genome sequence of the tobacco hornworm moth, Manduca sexta.</title>
        <authorList>
            <person name="Kanost M.R."/>
            <person name="Arrese E.L."/>
            <person name="Cao X."/>
            <person name="Chen Y.R."/>
            <person name="Chellapilla S."/>
            <person name="Goldsmith M.R."/>
            <person name="Grosse-Wilde E."/>
            <person name="Heckel D.G."/>
            <person name="Herndon N."/>
            <person name="Jiang H."/>
            <person name="Papanicolaou A."/>
            <person name="Qu J."/>
            <person name="Soulages J.L."/>
            <person name="Vogel H."/>
            <person name="Walters J."/>
            <person name="Waterhouse R.M."/>
            <person name="Ahn S.J."/>
            <person name="Almeida F.C."/>
            <person name="An C."/>
            <person name="Aqrawi P."/>
            <person name="Bretschneider A."/>
            <person name="Bryant W.B."/>
            <person name="Bucks S."/>
            <person name="Chao H."/>
            <person name="Chevignon G."/>
            <person name="Christen J.M."/>
            <person name="Clarke D.F."/>
            <person name="Dittmer N.T."/>
            <person name="Ferguson L.C.F."/>
            <person name="Garavelou S."/>
            <person name="Gordon K.H.J."/>
            <person name="Gunaratna R.T."/>
            <person name="Han Y."/>
            <person name="Hauser F."/>
            <person name="He Y."/>
            <person name="Heidel-Fischer H."/>
            <person name="Hirsh A."/>
            <person name="Hu Y."/>
            <person name="Jiang H."/>
            <person name="Kalra D."/>
            <person name="Klinner C."/>
            <person name="Konig C."/>
            <person name="Kovar C."/>
            <person name="Kroll A.R."/>
            <person name="Kuwar S.S."/>
            <person name="Lee S.L."/>
            <person name="Lehman R."/>
            <person name="Li K."/>
            <person name="Li Z."/>
            <person name="Liang H."/>
            <person name="Lovelace S."/>
            <person name="Lu Z."/>
            <person name="Mansfield J.H."/>
            <person name="McCulloch K.J."/>
            <person name="Mathew T."/>
            <person name="Morton B."/>
            <person name="Muzny D.M."/>
            <person name="Neunemann D."/>
            <person name="Ongeri F."/>
            <person name="Pauchet Y."/>
            <person name="Pu L.L."/>
            <person name="Pyrousis I."/>
            <person name="Rao X.J."/>
            <person name="Redding A."/>
            <person name="Roesel C."/>
            <person name="Sanchez-Gracia A."/>
            <person name="Schaack S."/>
            <person name="Shukla A."/>
            <person name="Tetreau G."/>
            <person name="Wang Y."/>
            <person name="Xiong G.H."/>
            <person name="Traut W."/>
            <person name="Walsh T.K."/>
            <person name="Worley K.C."/>
            <person name="Wu D."/>
            <person name="Wu W."/>
            <person name="Wu Y.Q."/>
            <person name="Zhang X."/>
            <person name="Zou Z."/>
            <person name="Zucker H."/>
            <person name="Briscoe A.D."/>
            <person name="Burmester T."/>
            <person name="Clem R.J."/>
            <person name="Feyereisen R."/>
            <person name="Grimmelikhuijzen C.J.P."/>
            <person name="Hamodrakas S.J."/>
            <person name="Hansson B.S."/>
            <person name="Huguet E."/>
            <person name="Jermiin L.S."/>
            <person name="Lan Q."/>
            <person name="Lehman H.K."/>
            <person name="Lorenzen M."/>
            <person name="Merzendorfer H."/>
            <person name="Michalopoulos I."/>
            <person name="Morton D.B."/>
            <person name="Muthukrishnan S."/>
            <person name="Oakeshott J.G."/>
            <person name="Palmer W."/>
            <person name="Park Y."/>
            <person name="Passarelli A.L."/>
            <person name="Rozas J."/>
            <person name="Schwartz L.M."/>
            <person name="Smith W."/>
            <person name="Southgate A."/>
            <person name="Vilcinskas A."/>
            <person name="Vogt R."/>
            <person name="Wang P."/>
            <person name="Werren J."/>
            <person name="Yu X.Q."/>
            <person name="Zhou J.J."/>
            <person name="Brown S.J."/>
            <person name="Scherer S.E."/>
            <person name="Richards S."/>
            <person name="Blissard G.W."/>
        </authorList>
    </citation>
    <scope>NUCLEOTIDE SEQUENCE</scope>
</reference>
<evidence type="ECO:0000313" key="6">
    <source>
        <dbReference type="Proteomes" id="UP000791440"/>
    </source>
</evidence>
<organism evidence="5 6">
    <name type="scientific">Manduca sexta</name>
    <name type="common">Tobacco hawkmoth</name>
    <name type="synonym">Tobacco hornworm</name>
    <dbReference type="NCBI Taxonomy" id="7130"/>
    <lineage>
        <taxon>Eukaryota</taxon>
        <taxon>Metazoa</taxon>
        <taxon>Ecdysozoa</taxon>
        <taxon>Arthropoda</taxon>
        <taxon>Hexapoda</taxon>
        <taxon>Insecta</taxon>
        <taxon>Pterygota</taxon>
        <taxon>Neoptera</taxon>
        <taxon>Endopterygota</taxon>
        <taxon>Lepidoptera</taxon>
        <taxon>Glossata</taxon>
        <taxon>Ditrysia</taxon>
        <taxon>Bombycoidea</taxon>
        <taxon>Sphingidae</taxon>
        <taxon>Sphinginae</taxon>
        <taxon>Sphingini</taxon>
        <taxon>Manduca</taxon>
    </lineage>
</organism>
<sequence length="996" mass="113373">MSSPIPPYMLLELPDITESINYPIKSVQRIKYTCFDVSRSLIAFGATSGGIYIFNRNPCEFVQLLPNKDGAITRLSISTDEKHVGFANGRGVVTVAECDQSLNAGHSTVTSKEHQGNEVTAMVWNNNMLFTGDDVGKIAVLQLQNFIAKTMFQVSSQTIMNLDSRVCQIDVKSCMLLVSTLTRCYICDTVQEQYRQIGQKLRDGEFGACFVNTESKQYTITNNNEKPFSEVKKYNMANDDIGFADGKDLENTLIFCARPSSRLWEATIEGTVRRTHQFKQILGRHATNVVSLELYENETFCIGDTTSSEEGQPVNFPRIICMNGAIFSFKRDALYFLNLENEDHTVWYDKYTDIIDCKVFHDIIYLWLSNGSLKSLRFMKIDKFLVKCYVDEKYLLCAELCAYFSDYLLSNALPSKLHVLVGLRDKIDKESISKIQEVLNKFSDLKHNDATQMKSGIYVVDNSYRAQSTLLDEDLDIKNNDDYKFGTLTPEAMQTLKDLSITVSDKISTSKKILKEKWEDFEGKMKTLGVEKPIIQDYNPPQNQRVIREENITEDAHVDFDNDIIYKESSQETIEVDSDSLANDNACKSLYQYFRLSLVGKETEESNLISMIESFACDIREVHELMLSLEKYCVSIGALEESKFIPSNIFLTYLNGTSKKGEFLDTIIQNEILYKYFVDSCISVNMKTQKLTNLGCECGYPLPYARSDYTPTFSALIDEFVERQWSSKTRDQCYDICKRMPYLWRKILYLRRNEDLLNILRLLLQMLDENLLHSFLPQFTLDIWSRAVQLYVTLHANMCLNCSKKFDHISVKDTLSWDDLGALMIKSIGGRNAIKVMEEHAHLIEAGAITVKFYHTCLLVTMLEKFDATITGQLTDTIYSSYNYPDSRDDICKILRSTMDGQIKNTALPISVAARSTNWGLIPVLDESVKSISDILDHLSVNNEGLTDCALCGLPLKNDVLIKDGGLWVFKCCHTFHGACLDLNKVRLCPSCAPIK</sequence>
<dbReference type="InterPro" id="IPR056446">
    <property type="entry name" value="TPR_HPS5_insects"/>
</dbReference>
<dbReference type="PANTHER" id="PTHR23287">
    <property type="entry name" value="RUBY-EYE2-LIKE PROTEIN"/>
    <property type="match status" value="1"/>
</dbReference>
<keyword evidence="1 3" id="KW-0479">Metal-binding</keyword>
<keyword evidence="2" id="KW-0862">Zinc</keyword>
<dbReference type="PANTHER" id="PTHR23287:SF18">
    <property type="entry name" value="BLOC-2 COMPLEX MEMBER HPS5"/>
    <property type="match status" value="1"/>
</dbReference>
<dbReference type="PROSITE" id="PS50089">
    <property type="entry name" value="ZF_RING_2"/>
    <property type="match status" value="1"/>
</dbReference>
<dbReference type="GO" id="GO:0005737">
    <property type="term" value="C:cytoplasm"/>
    <property type="evidence" value="ECO:0007669"/>
    <property type="project" value="TreeGrafter"/>
</dbReference>